<organism evidence="1 2">
    <name type="scientific">Candidatus Auribacter fodinae</name>
    <dbReference type="NCBI Taxonomy" id="2093366"/>
    <lineage>
        <taxon>Bacteria</taxon>
        <taxon>Pseudomonadati</taxon>
        <taxon>Candidatus Auribacterota</taxon>
        <taxon>Candidatus Auribacteria</taxon>
        <taxon>Candidatus Auribacterales</taxon>
        <taxon>Candidatus Auribacteraceae</taxon>
        <taxon>Candidatus Auribacter</taxon>
    </lineage>
</organism>
<comment type="caution">
    <text evidence="1">The sequence shown here is derived from an EMBL/GenBank/DDBJ whole genome shotgun (WGS) entry which is preliminary data.</text>
</comment>
<evidence type="ECO:0000313" key="2">
    <source>
        <dbReference type="Proteomes" id="UP000266426"/>
    </source>
</evidence>
<sequence>MHYLDNESVVRHEKFMYNGNGKRVYVIVDGSLTAYVYDGAQCIAEYDDAGVVTSQYVLYRLRKDVYHTFLCDEHKSSSL</sequence>
<dbReference type="AlphaFoldDB" id="A0A3A4R5Z3"/>
<evidence type="ECO:0000313" key="1">
    <source>
        <dbReference type="EMBL" id="RJP60399.1"/>
    </source>
</evidence>
<dbReference type="EMBL" id="QZJZ01000030">
    <property type="protein sequence ID" value="RJP60399.1"/>
    <property type="molecule type" value="Genomic_DNA"/>
</dbReference>
<dbReference type="Proteomes" id="UP000266426">
    <property type="component" value="Unassembled WGS sequence"/>
</dbReference>
<protein>
    <submittedName>
        <fullName evidence="1">Uncharacterized protein</fullName>
    </submittedName>
</protein>
<name>A0A3A4R5Z3_9BACT</name>
<proteinExistence type="predicted"/>
<accession>A0A3A4R5Z3</accession>
<gene>
    <name evidence="1" type="ORF">C4541_04035</name>
</gene>
<reference evidence="1 2" key="1">
    <citation type="journal article" date="2017" name="ISME J.">
        <title>Energy and carbon metabolisms in a deep terrestrial subsurface fluid microbial community.</title>
        <authorList>
            <person name="Momper L."/>
            <person name="Jungbluth S.P."/>
            <person name="Lee M.D."/>
            <person name="Amend J.P."/>
        </authorList>
    </citation>
    <scope>NUCLEOTIDE SEQUENCE [LARGE SCALE GENOMIC DNA]</scope>
    <source>
        <strain evidence="1">SURF_26</strain>
    </source>
</reference>